<dbReference type="SUPFAM" id="SSF53335">
    <property type="entry name" value="S-adenosyl-L-methionine-dependent methyltransferases"/>
    <property type="match status" value="1"/>
</dbReference>
<comment type="caution">
    <text evidence="2">The sequence shown here is derived from an EMBL/GenBank/DDBJ whole genome shotgun (WGS) entry which is preliminary data.</text>
</comment>
<accession>A0A2S9Q4Z5</accession>
<dbReference type="Pfam" id="PF08241">
    <property type="entry name" value="Methyltransf_11"/>
    <property type="match status" value="1"/>
</dbReference>
<dbReference type="GO" id="GO:0008757">
    <property type="term" value="F:S-adenosylmethionine-dependent methyltransferase activity"/>
    <property type="evidence" value="ECO:0007669"/>
    <property type="project" value="InterPro"/>
</dbReference>
<dbReference type="PANTHER" id="PTHR42912">
    <property type="entry name" value="METHYLTRANSFERASE"/>
    <property type="match status" value="1"/>
</dbReference>
<dbReference type="OrthoDB" id="9777830at2"/>
<name>A0A2S9Q4Z5_9HYPH</name>
<dbReference type="GO" id="GO:0032259">
    <property type="term" value="P:methylation"/>
    <property type="evidence" value="ECO:0007669"/>
    <property type="project" value="UniProtKB-KW"/>
</dbReference>
<dbReference type="EMBL" id="PUEJ01000013">
    <property type="protein sequence ID" value="PRH84405.1"/>
    <property type="molecule type" value="Genomic_DNA"/>
</dbReference>
<keyword evidence="3" id="KW-1185">Reference proteome</keyword>
<dbReference type="InterPro" id="IPR050508">
    <property type="entry name" value="Methyltransf_Superfamily"/>
</dbReference>
<dbReference type="CDD" id="cd02440">
    <property type="entry name" value="AdoMet_MTases"/>
    <property type="match status" value="1"/>
</dbReference>
<keyword evidence="2" id="KW-0808">Transferase</keyword>
<dbReference type="InterPro" id="IPR029063">
    <property type="entry name" value="SAM-dependent_MTases_sf"/>
</dbReference>
<sequence>MIGKVKGLFPMEWAGRESNTAAEPSYARTYYRWARFYDLFFDWPFHPGRLAAARAVAQAAGNKGDVLVAGVGTGLELALMPDNLRIVGIDLARPMLDIARERVKRKGLGQVKALRVMDAQALEFQEGRFDVVLAPYLLSVAPSPRQVLEEMWRVTRPGGEMIILNHFSAEGGWRVRAEKALIGAGGWLGWRPHFPYAVITDWLANRPEAQLLERREVAPARLFTVLRIRKPA</sequence>
<keyword evidence="2" id="KW-0489">Methyltransferase</keyword>
<protein>
    <submittedName>
        <fullName evidence="2">SAM-dependent methyltransferase</fullName>
    </submittedName>
</protein>
<organism evidence="2 3">
    <name type="scientific">Labrys okinawensis</name>
    <dbReference type="NCBI Taxonomy" id="346911"/>
    <lineage>
        <taxon>Bacteria</taxon>
        <taxon>Pseudomonadati</taxon>
        <taxon>Pseudomonadota</taxon>
        <taxon>Alphaproteobacteria</taxon>
        <taxon>Hyphomicrobiales</taxon>
        <taxon>Xanthobacteraceae</taxon>
        <taxon>Labrys</taxon>
    </lineage>
</organism>
<feature type="domain" description="Methyltransferase type 11" evidence="1">
    <location>
        <begin position="69"/>
        <end position="163"/>
    </location>
</feature>
<proteinExistence type="predicted"/>
<dbReference type="Gene3D" id="3.40.50.150">
    <property type="entry name" value="Vaccinia Virus protein VP39"/>
    <property type="match status" value="1"/>
</dbReference>
<dbReference type="Proteomes" id="UP000237682">
    <property type="component" value="Unassembled WGS sequence"/>
</dbReference>
<dbReference type="RefSeq" id="WP_105865064.1">
    <property type="nucleotide sequence ID" value="NZ_PUEJ01000013.1"/>
</dbReference>
<evidence type="ECO:0000259" key="1">
    <source>
        <dbReference type="Pfam" id="PF08241"/>
    </source>
</evidence>
<dbReference type="AlphaFoldDB" id="A0A2S9Q4Z5"/>
<evidence type="ECO:0000313" key="2">
    <source>
        <dbReference type="EMBL" id="PRH84405.1"/>
    </source>
</evidence>
<gene>
    <name evidence="2" type="ORF">C5L14_26495</name>
</gene>
<evidence type="ECO:0000313" key="3">
    <source>
        <dbReference type="Proteomes" id="UP000237682"/>
    </source>
</evidence>
<reference evidence="2 3" key="1">
    <citation type="submission" date="2018-02" db="EMBL/GenBank/DDBJ databases">
        <title>Whole genome sequencing of endophytic bacterium.</title>
        <authorList>
            <person name="Eedara R."/>
            <person name="Podile A.R."/>
        </authorList>
    </citation>
    <scope>NUCLEOTIDE SEQUENCE [LARGE SCALE GENOMIC DNA]</scope>
    <source>
        <strain evidence="2 3">RP1T</strain>
    </source>
</reference>
<dbReference type="InterPro" id="IPR013216">
    <property type="entry name" value="Methyltransf_11"/>
</dbReference>
<dbReference type="PANTHER" id="PTHR42912:SF80">
    <property type="entry name" value="METHYLTRANSFERASE DOMAIN-CONTAINING PROTEIN"/>
    <property type="match status" value="1"/>
</dbReference>